<comment type="similarity">
    <text evidence="10">Belongs to the PlsY family.</text>
</comment>
<feature type="transmembrane region" description="Helical" evidence="10">
    <location>
        <begin position="178"/>
        <end position="194"/>
    </location>
</feature>
<dbReference type="Proteomes" id="UP000189674">
    <property type="component" value="Chromosome"/>
</dbReference>
<keyword evidence="2 10" id="KW-0444">Lipid biosynthesis</keyword>
<name>A0A1U9NN53_9BACT</name>
<evidence type="ECO:0000256" key="3">
    <source>
        <dbReference type="ARBA" id="ARBA00022679"/>
    </source>
</evidence>
<dbReference type="AlphaFoldDB" id="A0A1U9NN53"/>
<evidence type="ECO:0000256" key="5">
    <source>
        <dbReference type="ARBA" id="ARBA00022989"/>
    </source>
</evidence>
<keyword evidence="8 10" id="KW-0594">Phospholipid biosynthesis</keyword>
<proteinExistence type="inferred from homology"/>
<protein>
    <recommendedName>
        <fullName evidence="10">Glycerol-3-phosphate acyltransferase</fullName>
    </recommendedName>
    <alternativeName>
        <fullName evidence="10">Acyl-PO4 G3P acyltransferase</fullName>
    </alternativeName>
    <alternativeName>
        <fullName evidence="10">Acyl-phosphate--glycerol-3-phosphate acyltransferase</fullName>
    </alternativeName>
    <alternativeName>
        <fullName evidence="10">G3P acyltransferase</fullName>
        <shortName evidence="10">GPAT</shortName>
        <ecNumber evidence="10">2.3.1.275</ecNumber>
    </alternativeName>
    <alternativeName>
        <fullName evidence="10">Lysophosphatidic acid synthase</fullName>
        <shortName evidence="10">LPA synthase</shortName>
    </alternativeName>
</protein>
<evidence type="ECO:0000256" key="1">
    <source>
        <dbReference type="ARBA" id="ARBA00022475"/>
    </source>
</evidence>
<feature type="transmembrane region" description="Helical" evidence="10">
    <location>
        <begin position="82"/>
        <end position="105"/>
    </location>
</feature>
<feature type="transmembrane region" description="Helical" evidence="10">
    <location>
        <begin position="6"/>
        <end position="25"/>
    </location>
</feature>
<comment type="subcellular location">
    <subcellularLocation>
        <location evidence="10">Cell membrane</location>
        <topology evidence="10">Multi-pass membrane protein</topology>
    </subcellularLocation>
</comment>
<comment type="subunit">
    <text evidence="10">Probably interacts with PlsX.</text>
</comment>
<keyword evidence="1 10" id="KW-1003">Cell membrane</keyword>
<feature type="transmembrane region" description="Helical" evidence="10">
    <location>
        <begin position="53"/>
        <end position="76"/>
    </location>
</feature>
<evidence type="ECO:0000256" key="7">
    <source>
        <dbReference type="ARBA" id="ARBA00023136"/>
    </source>
</evidence>
<keyword evidence="7 10" id="KW-0472">Membrane</keyword>
<feature type="transmembrane region" description="Helical" evidence="10">
    <location>
        <begin position="144"/>
        <end position="166"/>
    </location>
</feature>
<comment type="pathway">
    <text evidence="10">Lipid metabolism; phospholipid metabolism.</text>
</comment>
<dbReference type="PANTHER" id="PTHR30309">
    <property type="entry name" value="INNER MEMBRANE PROTEIN YGIH"/>
    <property type="match status" value="1"/>
</dbReference>
<dbReference type="InterPro" id="IPR003811">
    <property type="entry name" value="G3P_acylTferase_PlsY"/>
</dbReference>
<dbReference type="NCBIfam" id="TIGR00023">
    <property type="entry name" value="glycerol-3-phosphate 1-O-acyltransferase PlsY"/>
    <property type="match status" value="1"/>
</dbReference>
<dbReference type="EC" id="2.3.1.275" evidence="10"/>
<dbReference type="STRING" id="1936003.STSP2_02123"/>
<dbReference type="SMART" id="SM01207">
    <property type="entry name" value="G3P_acyltransf"/>
    <property type="match status" value="1"/>
</dbReference>
<accession>A0A1U9NN53</accession>
<keyword evidence="9 10" id="KW-1208">Phospholipid metabolism</keyword>
<dbReference type="RefSeq" id="WP_146662360.1">
    <property type="nucleotide sequence ID" value="NZ_CP019791.1"/>
</dbReference>
<comment type="function">
    <text evidence="10">Catalyzes the transfer of an acyl group from acyl-phosphate (acyl-PO(4)) to glycerol-3-phosphate (G3P) to form lysophosphatidic acid (LPA). This enzyme utilizes acyl-phosphate as fatty acyl donor, but not acyl-CoA or acyl-ACP.</text>
</comment>
<organism evidence="11 12">
    <name type="scientific">Anaerohalosphaera lusitana</name>
    <dbReference type="NCBI Taxonomy" id="1936003"/>
    <lineage>
        <taxon>Bacteria</taxon>
        <taxon>Pseudomonadati</taxon>
        <taxon>Planctomycetota</taxon>
        <taxon>Phycisphaerae</taxon>
        <taxon>Sedimentisphaerales</taxon>
        <taxon>Anaerohalosphaeraceae</taxon>
        <taxon>Anaerohalosphaera</taxon>
    </lineage>
</organism>
<gene>
    <name evidence="10 11" type="primary">plsY</name>
    <name evidence="11" type="ORF">STSP2_02123</name>
</gene>
<keyword evidence="3 10" id="KW-0808">Transferase</keyword>
<evidence type="ECO:0000256" key="4">
    <source>
        <dbReference type="ARBA" id="ARBA00022692"/>
    </source>
</evidence>
<dbReference type="OrthoDB" id="9777124at2"/>
<dbReference type="GO" id="GO:0008654">
    <property type="term" value="P:phospholipid biosynthetic process"/>
    <property type="evidence" value="ECO:0007669"/>
    <property type="project" value="UniProtKB-UniRule"/>
</dbReference>
<dbReference type="EMBL" id="CP019791">
    <property type="protein sequence ID" value="AQT68946.1"/>
    <property type="molecule type" value="Genomic_DNA"/>
</dbReference>
<comment type="catalytic activity">
    <reaction evidence="10">
        <text>an acyl phosphate + sn-glycerol 3-phosphate = a 1-acyl-sn-glycero-3-phosphate + phosphate</text>
        <dbReference type="Rhea" id="RHEA:34075"/>
        <dbReference type="ChEBI" id="CHEBI:43474"/>
        <dbReference type="ChEBI" id="CHEBI:57597"/>
        <dbReference type="ChEBI" id="CHEBI:57970"/>
        <dbReference type="ChEBI" id="CHEBI:59918"/>
        <dbReference type="EC" id="2.3.1.275"/>
    </reaction>
</comment>
<sequence length="217" mass="23697">MNPSYITFIVASYLIGSIPFGVLIAKAHGKDLRKIGSGNIGATNVSRALGKNWAYICFALDVLKGLAPTLAFSFVIERPPSLVQLWVWLAVGAAAVIGHIFPIYLRFKGGKGVSTSLGMILGLYPYYTMTGLLVFVIWTAAVLAWNYVSLASIIAACCFPLILLVAMLAHSQWDITQLWPLIVAAVVMSALVILRHRTNIKRLFAGTENKIMQKKTE</sequence>
<evidence type="ECO:0000256" key="8">
    <source>
        <dbReference type="ARBA" id="ARBA00023209"/>
    </source>
</evidence>
<keyword evidence="4 10" id="KW-0812">Transmembrane</keyword>
<keyword evidence="6 10" id="KW-0443">Lipid metabolism</keyword>
<feature type="transmembrane region" description="Helical" evidence="10">
    <location>
        <begin position="117"/>
        <end position="138"/>
    </location>
</feature>
<evidence type="ECO:0000256" key="2">
    <source>
        <dbReference type="ARBA" id="ARBA00022516"/>
    </source>
</evidence>
<dbReference type="PANTHER" id="PTHR30309:SF0">
    <property type="entry name" value="GLYCEROL-3-PHOSPHATE ACYLTRANSFERASE-RELATED"/>
    <property type="match status" value="1"/>
</dbReference>
<dbReference type="HAMAP" id="MF_01043">
    <property type="entry name" value="PlsY"/>
    <property type="match status" value="1"/>
</dbReference>
<evidence type="ECO:0000313" key="12">
    <source>
        <dbReference type="Proteomes" id="UP000189674"/>
    </source>
</evidence>
<evidence type="ECO:0000313" key="11">
    <source>
        <dbReference type="EMBL" id="AQT68946.1"/>
    </source>
</evidence>
<evidence type="ECO:0000256" key="6">
    <source>
        <dbReference type="ARBA" id="ARBA00023098"/>
    </source>
</evidence>
<keyword evidence="12" id="KW-1185">Reference proteome</keyword>
<keyword evidence="5 10" id="KW-1133">Transmembrane helix</keyword>
<dbReference type="KEGG" id="alus:STSP2_02123"/>
<reference evidence="12" key="1">
    <citation type="submission" date="2017-02" db="EMBL/GenBank/DDBJ databases">
        <title>Comparative genomics and description of representatives of a novel lineage of planctomycetes thriving in anoxic sediments.</title>
        <authorList>
            <person name="Spring S."/>
            <person name="Bunk B."/>
            <person name="Sproer C."/>
        </authorList>
    </citation>
    <scope>NUCLEOTIDE SEQUENCE [LARGE SCALE GENOMIC DNA]</scope>
    <source>
        <strain evidence="12">ST-NAGAB-D1</strain>
    </source>
</reference>
<dbReference type="GO" id="GO:0043772">
    <property type="term" value="F:acyl-phosphate glycerol-3-phosphate acyltransferase activity"/>
    <property type="evidence" value="ECO:0007669"/>
    <property type="project" value="UniProtKB-UniRule"/>
</dbReference>
<keyword evidence="11" id="KW-0012">Acyltransferase</keyword>
<dbReference type="GO" id="GO:0005886">
    <property type="term" value="C:plasma membrane"/>
    <property type="evidence" value="ECO:0007669"/>
    <property type="project" value="UniProtKB-SubCell"/>
</dbReference>
<dbReference type="Pfam" id="PF02660">
    <property type="entry name" value="G3P_acyltransf"/>
    <property type="match status" value="1"/>
</dbReference>
<evidence type="ECO:0000256" key="9">
    <source>
        <dbReference type="ARBA" id="ARBA00023264"/>
    </source>
</evidence>
<dbReference type="UniPathway" id="UPA00085"/>
<evidence type="ECO:0000256" key="10">
    <source>
        <dbReference type="HAMAP-Rule" id="MF_01043"/>
    </source>
</evidence>